<feature type="transmembrane region" description="Helical" evidence="1">
    <location>
        <begin position="327"/>
        <end position="348"/>
    </location>
</feature>
<dbReference type="EMBL" id="LCRN01000016">
    <property type="protein sequence ID" value="KKW36657.1"/>
    <property type="molecule type" value="Genomic_DNA"/>
</dbReference>
<feature type="signal peptide" evidence="2">
    <location>
        <begin position="1"/>
        <end position="18"/>
    </location>
</feature>
<dbReference type="InterPro" id="IPR012507">
    <property type="entry name" value="YibE_F"/>
</dbReference>
<keyword evidence="1" id="KW-0472">Membrane</keyword>
<dbReference type="AlphaFoldDB" id="A0A0G2A6Z1"/>
<dbReference type="Pfam" id="PF07907">
    <property type="entry name" value="YibE_F"/>
    <property type="match status" value="1"/>
</dbReference>
<feature type="transmembrane region" description="Helical" evidence="1">
    <location>
        <begin position="233"/>
        <end position="251"/>
    </location>
</feature>
<dbReference type="PANTHER" id="PTHR41771:SF1">
    <property type="entry name" value="MEMBRANE PROTEIN"/>
    <property type="match status" value="1"/>
</dbReference>
<organism evidence="3 4">
    <name type="scientific">Candidatus Uhrbacteria bacterium GW2011_GWC2_53_7</name>
    <dbReference type="NCBI Taxonomy" id="1618986"/>
    <lineage>
        <taxon>Bacteria</taxon>
        <taxon>Candidatus Uhriibacteriota</taxon>
    </lineage>
</organism>
<dbReference type="Proteomes" id="UP000033865">
    <property type="component" value="Unassembled WGS sequence"/>
</dbReference>
<keyword evidence="2" id="KW-0732">Signal</keyword>
<evidence type="ECO:0000256" key="1">
    <source>
        <dbReference type="SAM" id="Phobius"/>
    </source>
</evidence>
<evidence type="ECO:0008006" key="5">
    <source>
        <dbReference type="Google" id="ProtNLM"/>
    </source>
</evidence>
<reference evidence="3 4" key="1">
    <citation type="journal article" date="2015" name="Nature">
        <title>rRNA introns, odd ribosomes, and small enigmatic genomes across a large radiation of phyla.</title>
        <authorList>
            <person name="Brown C.T."/>
            <person name="Hug L.A."/>
            <person name="Thomas B.C."/>
            <person name="Sharon I."/>
            <person name="Castelle C.J."/>
            <person name="Singh A."/>
            <person name="Wilkins M.J."/>
            <person name="Williams K.H."/>
            <person name="Banfield J.F."/>
        </authorList>
    </citation>
    <scope>NUCLEOTIDE SEQUENCE [LARGE SCALE GENOMIC DNA]</scope>
</reference>
<gene>
    <name evidence="3" type="ORF">UY82_C0016G0002</name>
</gene>
<evidence type="ECO:0000256" key="2">
    <source>
        <dbReference type="SAM" id="SignalP"/>
    </source>
</evidence>
<accession>A0A0G2A6Z1</accession>
<feature type="transmembrane region" description="Helical" evidence="1">
    <location>
        <begin position="284"/>
        <end position="307"/>
    </location>
</feature>
<proteinExistence type="predicted"/>
<feature type="transmembrane region" description="Helical" evidence="1">
    <location>
        <begin position="190"/>
        <end position="213"/>
    </location>
</feature>
<feature type="transmembrane region" description="Helical" evidence="1">
    <location>
        <begin position="109"/>
        <end position="126"/>
    </location>
</feature>
<dbReference type="PANTHER" id="PTHR41771">
    <property type="entry name" value="MEMBRANE PROTEIN-RELATED"/>
    <property type="match status" value="1"/>
</dbReference>
<keyword evidence="1" id="KW-0812">Transmembrane</keyword>
<comment type="caution">
    <text evidence="3">The sequence shown here is derived from an EMBL/GenBank/DDBJ whole genome shotgun (WGS) entry which is preliminary data.</text>
</comment>
<protein>
    <recommendedName>
        <fullName evidence="5">YibE/F family protein</fullName>
    </recommendedName>
</protein>
<sequence length="368" mass="39992">MKYLLATVLLLTPVSAFAQTPTETNSSTREFQATVETIQTDEEVDGLRHVVFDARDEDGATYTIDTADSYVEGLRFNLRAGQNILLQKVVIQDQVDGVYFVDVVRTARLGWLFALFALAAIAVGLARGALALAGLAVTLAVVFAWIFPRILGGADPLTTTVIGSVVILAVNMHLTHGFRRSTLLAFSSTIVGLGLVVLFAEAFTTFAHLSGLASEEATFLLFGSDGAIDPRGILLSGIILGAVGVFDDIAITQTETVQELREMNVRIGSRELFSRAMRVGRHHIASVVNTLVLAYVGVAMPLFLLFLLGDNIPGWRFINEELVAEEIVRTLAGTLALVLLVPISTWFATWGKKRRLFHCQAIDKTQKT</sequence>
<keyword evidence="1" id="KW-1133">Transmembrane helix</keyword>
<evidence type="ECO:0000313" key="3">
    <source>
        <dbReference type="EMBL" id="KKW36657.1"/>
    </source>
</evidence>
<feature type="chain" id="PRO_5002541726" description="YibE/F family protein" evidence="2">
    <location>
        <begin position="19"/>
        <end position="368"/>
    </location>
</feature>
<dbReference type="PATRIC" id="fig|1618986.3.peg.204"/>
<name>A0A0G2A6Z1_9BACT</name>
<feature type="transmembrane region" description="Helical" evidence="1">
    <location>
        <begin position="157"/>
        <end position="178"/>
    </location>
</feature>
<evidence type="ECO:0000313" key="4">
    <source>
        <dbReference type="Proteomes" id="UP000033865"/>
    </source>
</evidence>